<name>A0ABQ1JP13_9SPHN</name>
<organism evidence="1 2">
    <name type="scientific">Blastomonas aquatica</name>
    <dbReference type="NCBI Taxonomy" id="1510276"/>
    <lineage>
        <taxon>Bacteria</taxon>
        <taxon>Pseudomonadati</taxon>
        <taxon>Pseudomonadota</taxon>
        <taxon>Alphaproteobacteria</taxon>
        <taxon>Sphingomonadales</taxon>
        <taxon>Sphingomonadaceae</taxon>
        <taxon>Blastomonas</taxon>
    </lineage>
</organism>
<dbReference type="Proteomes" id="UP000614261">
    <property type="component" value="Unassembled WGS sequence"/>
</dbReference>
<proteinExistence type="predicted"/>
<evidence type="ECO:0000313" key="2">
    <source>
        <dbReference type="Proteomes" id="UP000614261"/>
    </source>
</evidence>
<comment type="caution">
    <text evidence="1">The sequence shown here is derived from an EMBL/GenBank/DDBJ whole genome shotgun (WGS) entry which is preliminary data.</text>
</comment>
<evidence type="ECO:0000313" key="1">
    <source>
        <dbReference type="EMBL" id="GGB73863.1"/>
    </source>
</evidence>
<protein>
    <submittedName>
        <fullName evidence="1">Uncharacterized protein</fullName>
    </submittedName>
</protein>
<accession>A0ABQ1JP13</accession>
<gene>
    <name evidence="1" type="ORF">GCM10010833_31360</name>
</gene>
<reference evidence="2" key="1">
    <citation type="journal article" date="2019" name="Int. J. Syst. Evol. Microbiol.">
        <title>The Global Catalogue of Microorganisms (GCM) 10K type strain sequencing project: providing services to taxonomists for standard genome sequencing and annotation.</title>
        <authorList>
            <consortium name="The Broad Institute Genomics Platform"/>
            <consortium name="The Broad Institute Genome Sequencing Center for Infectious Disease"/>
            <person name="Wu L."/>
            <person name="Ma J."/>
        </authorList>
    </citation>
    <scope>NUCLEOTIDE SEQUENCE [LARGE SCALE GENOMIC DNA]</scope>
    <source>
        <strain evidence="2">CGMCC 1.12851</strain>
    </source>
</reference>
<dbReference type="EMBL" id="BMGD01000006">
    <property type="protein sequence ID" value="GGB73863.1"/>
    <property type="molecule type" value="Genomic_DNA"/>
</dbReference>
<keyword evidence="2" id="KW-1185">Reference proteome</keyword>
<sequence>MLALKPVPKPVQKLVPTPAPLLVQKLLRPLLLSKLTQSFA</sequence>